<gene>
    <name evidence="6" type="ORF">SAMN04324258_3337</name>
</gene>
<dbReference type="FunFam" id="1.10.10.10:FF:000001">
    <property type="entry name" value="LysR family transcriptional regulator"/>
    <property type="match status" value="1"/>
</dbReference>
<dbReference type="SUPFAM" id="SSF46785">
    <property type="entry name" value="Winged helix' DNA-binding domain"/>
    <property type="match status" value="1"/>
</dbReference>
<keyword evidence="2" id="KW-0805">Transcription regulation</keyword>
<dbReference type="Pfam" id="PF03466">
    <property type="entry name" value="LysR_substrate"/>
    <property type="match status" value="1"/>
</dbReference>
<dbReference type="GO" id="GO:0032993">
    <property type="term" value="C:protein-DNA complex"/>
    <property type="evidence" value="ECO:0007669"/>
    <property type="project" value="TreeGrafter"/>
</dbReference>
<dbReference type="Gene3D" id="3.40.190.10">
    <property type="entry name" value="Periplasmic binding protein-like II"/>
    <property type="match status" value="2"/>
</dbReference>
<evidence type="ECO:0000259" key="5">
    <source>
        <dbReference type="PROSITE" id="PS50931"/>
    </source>
</evidence>
<feature type="domain" description="HTH lysR-type" evidence="5">
    <location>
        <begin position="1"/>
        <end position="59"/>
    </location>
</feature>
<dbReference type="STRING" id="526729.SAMN04324258_3337"/>
<keyword evidence="3 6" id="KW-0238">DNA-binding</keyword>
<evidence type="ECO:0000256" key="3">
    <source>
        <dbReference type="ARBA" id="ARBA00023125"/>
    </source>
</evidence>
<dbReference type="OrthoDB" id="3636008at2"/>
<dbReference type="InterPro" id="IPR036388">
    <property type="entry name" value="WH-like_DNA-bd_sf"/>
</dbReference>
<dbReference type="AlphaFoldDB" id="A0A1T5LFR6"/>
<dbReference type="RefSeq" id="WP_079575621.1">
    <property type="nucleotide sequence ID" value="NZ_FUZQ01000006.1"/>
</dbReference>
<evidence type="ECO:0000313" key="6">
    <source>
        <dbReference type="EMBL" id="SKC74876.1"/>
    </source>
</evidence>
<dbReference type="InterPro" id="IPR036390">
    <property type="entry name" value="WH_DNA-bd_sf"/>
</dbReference>
<reference evidence="6 7" key="1">
    <citation type="submission" date="2017-02" db="EMBL/GenBank/DDBJ databases">
        <authorList>
            <person name="Peterson S.W."/>
        </authorList>
    </citation>
    <scope>NUCLEOTIDE SEQUENCE [LARGE SCALE GENOMIC DNA]</scope>
    <source>
        <strain evidence="6 7">DSM 21481</strain>
    </source>
</reference>
<keyword evidence="7" id="KW-1185">Reference proteome</keyword>
<dbReference type="Pfam" id="PF00126">
    <property type="entry name" value="HTH_1"/>
    <property type="match status" value="1"/>
</dbReference>
<dbReference type="Proteomes" id="UP000189777">
    <property type="component" value="Unassembled WGS sequence"/>
</dbReference>
<dbReference type="EMBL" id="FUZQ01000006">
    <property type="protein sequence ID" value="SKC74876.1"/>
    <property type="molecule type" value="Genomic_DNA"/>
</dbReference>
<dbReference type="PROSITE" id="PS50931">
    <property type="entry name" value="HTH_LYSR"/>
    <property type="match status" value="1"/>
</dbReference>
<dbReference type="GO" id="GO:0003677">
    <property type="term" value="F:DNA binding"/>
    <property type="evidence" value="ECO:0007669"/>
    <property type="project" value="UniProtKB-KW"/>
</dbReference>
<dbReference type="Gene3D" id="1.10.10.10">
    <property type="entry name" value="Winged helix-like DNA-binding domain superfamily/Winged helix DNA-binding domain"/>
    <property type="match status" value="1"/>
</dbReference>
<organism evidence="6 7">
    <name type="scientific">Krasilnikoviella flava</name>
    <dbReference type="NCBI Taxonomy" id="526729"/>
    <lineage>
        <taxon>Bacteria</taxon>
        <taxon>Bacillati</taxon>
        <taxon>Actinomycetota</taxon>
        <taxon>Actinomycetes</taxon>
        <taxon>Micrococcales</taxon>
        <taxon>Promicromonosporaceae</taxon>
        <taxon>Krasilnikoviella</taxon>
    </lineage>
</organism>
<comment type="similarity">
    <text evidence="1">Belongs to the LysR transcriptional regulatory family.</text>
</comment>
<evidence type="ECO:0000256" key="1">
    <source>
        <dbReference type="ARBA" id="ARBA00009437"/>
    </source>
</evidence>
<proteinExistence type="inferred from homology"/>
<keyword evidence="4" id="KW-0804">Transcription</keyword>
<dbReference type="SUPFAM" id="SSF53850">
    <property type="entry name" value="Periplasmic binding protein-like II"/>
    <property type="match status" value="1"/>
</dbReference>
<name>A0A1T5LFR6_9MICO</name>
<accession>A0A1T5LFR6</accession>
<evidence type="ECO:0000313" key="7">
    <source>
        <dbReference type="Proteomes" id="UP000189777"/>
    </source>
</evidence>
<dbReference type="PANTHER" id="PTHR30346:SF0">
    <property type="entry name" value="HCA OPERON TRANSCRIPTIONAL ACTIVATOR HCAR"/>
    <property type="match status" value="1"/>
</dbReference>
<protein>
    <submittedName>
        <fullName evidence="6">DNA-binding transcriptional regulator, LysR family</fullName>
    </submittedName>
</protein>
<sequence>MYTLEQVRCFVTVAEELHFGRAAERLSMTQPPLSRQVQKLEHAVGVALLERDNRHVELTTAGAVFLGEARRLLTAADAAPALARRIAAGRAGVLRLGFTAATGFSLLGPLVQQVGELMPDVDLDLQELVTVEQIEAIRRGELDLALGRPPFDDATFASRLLLSEDLVLVVPDGHPLAGLRRPVGTADLRDVPLIGHHPTKARYFYDMVVRYVDVEHVNVVHVVSQILTMCSLVAAGRGVAFVPESSRLLGLPGVTFVELADVPHGVVELHAIWDRGSKNPALHEFLRHLRAVHD</sequence>
<evidence type="ECO:0000256" key="4">
    <source>
        <dbReference type="ARBA" id="ARBA00023163"/>
    </source>
</evidence>
<dbReference type="PRINTS" id="PR00039">
    <property type="entry name" value="HTHLYSR"/>
</dbReference>
<dbReference type="GO" id="GO:0003700">
    <property type="term" value="F:DNA-binding transcription factor activity"/>
    <property type="evidence" value="ECO:0007669"/>
    <property type="project" value="InterPro"/>
</dbReference>
<dbReference type="PANTHER" id="PTHR30346">
    <property type="entry name" value="TRANSCRIPTIONAL DUAL REGULATOR HCAR-RELATED"/>
    <property type="match status" value="1"/>
</dbReference>
<dbReference type="InterPro" id="IPR000847">
    <property type="entry name" value="LysR_HTH_N"/>
</dbReference>
<dbReference type="InterPro" id="IPR005119">
    <property type="entry name" value="LysR_subst-bd"/>
</dbReference>
<evidence type="ECO:0000256" key="2">
    <source>
        <dbReference type="ARBA" id="ARBA00023015"/>
    </source>
</evidence>